<gene>
    <name evidence="11" type="ORF">GTA08_BOTSDO13366</name>
</gene>
<evidence type="ECO:0000256" key="8">
    <source>
        <dbReference type="ARBA" id="ARBA00041924"/>
    </source>
</evidence>
<evidence type="ECO:0000313" key="11">
    <source>
        <dbReference type="EMBL" id="KAF4311157.1"/>
    </source>
</evidence>
<dbReference type="AlphaFoldDB" id="A0A8H4NDF7"/>
<evidence type="ECO:0000256" key="3">
    <source>
        <dbReference type="ARBA" id="ARBA00013194"/>
    </source>
</evidence>
<reference evidence="11" key="1">
    <citation type="submission" date="2020-04" db="EMBL/GenBank/DDBJ databases">
        <title>Genome Assembly and Annotation of Botryosphaeria dothidea sdau 11-99, a Latent Pathogen of Apple Fruit Ring Rot in China.</title>
        <authorList>
            <person name="Yu C."/>
            <person name="Diao Y."/>
            <person name="Lu Q."/>
            <person name="Zhao J."/>
            <person name="Cui S."/>
            <person name="Peng C."/>
            <person name="He B."/>
            <person name="Liu H."/>
        </authorList>
    </citation>
    <scope>NUCLEOTIDE SEQUENCE [LARGE SCALE GENOMIC DNA]</scope>
    <source>
        <strain evidence="11">Sdau11-99</strain>
    </source>
</reference>
<dbReference type="InterPro" id="IPR029000">
    <property type="entry name" value="Cyclophilin-like_dom_sf"/>
</dbReference>
<feature type="region of interest" description="Disordered" evidence="9">
    <location>
        <begin position="185"/>
        <end position="221"/>
    </location>
</feature>
<accession>A0A8H4NDF7</accession>
<dbReference type="GO" id="GO:0003755">
    <property type="term" value="F:peptidyl-prolyl cis-trans isomerase activity"/>
    <property type="evidence" value="ECO:0007669"/>
    <property type="project" value="UniProtKB-KW"/>
</dbReference>
<dbReference type="SUPFAM" id="SSF50891">
    <property type="entry name" value="Cyclophilin-like"/>
    <property type="match status" value="1"/>
</dbReference>
<evidence type="ECO:0000256" key="6">
    <source>
        <dbReference type="ARBA" id="ARBA00038512"/>
    </source>
</evidence>
<keyword evidence="4" id="KW-0697">Rotamase</keyword>
<dbReference type="Pfam" id="PF24845">
    <property type="entry name" value="DUF7721"/>
    <property type="match status" value="1"/>
</dbReference>
<evidence type="ECO:0000313" key="12">
    <source>
        <dbReference type="Proteomes" id="UP000572817"/>
    </source>
</evidence>
<dbReference type="InterPro" id="IPR020892">
    <property type="entry name" value="Cyclophilin-type_PPIase_CS"/>
</dbReference>
<feature type="domain" description="PPIase cyclophilin-type" evidence="10">
    <location>
        <begin position="16"/>
        <end position="179"/>
    </location>
</feature>
<evidence type="ECO:0000256" key="4">
    <source>
        <dbReference type="ARBA" id="ARBA00023110"/>
    </source>
</evidence>
<dbReference type="FunFam" id="2.40.100.10:FF:000035">
    <property type="entry name" value="Peptidyl-prolyl cis-trans isomerase"/>
    <property type="match status" value="1"/>
</dbReference>
<feature type="compositionally biased region" description="Low complexity" evidence="9">
    <location>
        <begin position="346"/>
        <end position="359"/>
    </location>
</feature>
<dbReference type="GO" id="GO:0016018">
    <property type="term" value="F:cyclosporin A binding"/>
    <property type="evidence" value="ECO:0007669"/>
    <property type="project" value="TreeGrafter"/>
</dbReference>
<evidence type="ECO:0000259" key="10">
    <source>
        <dbReference type="PROSITE" id="PS50072"/>
    </source>
</evidence>
<evidence type="ECO:0000256" key="5">
    <source>
        <dbReference type="ARBA" id="ARBA00023235"/>
    </source>
</evidence>
<comment type="similarity">
    <text evidence="6">Belongs to the cyclophilin-type PPIase family. PPIase H subfamily.</text>
</comment>
<feature type="region of interest" description="Disordered" evidence="9">
    <location>
        <begin position="345"/>
        <end position="368"/>
    </location>
</feature>
<dbReference type="InterPro" id="IPR056138">
    <property type="entry name" value="DUF7721"/>
</dbReference>
<protein>
    <recommendedName>
        <fullName evidence="7">Peptidyl-prolyl cis-trans isomerase H</fullName>
        <ecNumber evidence="3">5.2.1.8</ecNumber>
    </recommendedName>
    <alternativeName>
        <fullName evidence="8">Rotamase H</fullName>
    </alternativeName>
</protein>
<evidence type="ECO:0000256" key="1">
    <source>
        <dbReference type="ARBA" id="ARBA00000971"/>
    </source>
</evidence>
<keyword evidence="5 11" id="KW-0413">Isomerase</keyword>
<sequence>MASPVPKRHPDNPVVFFDITLGGEPLGRIKMELFNDVVPRTAENFRQFCTGETKNQHGRPQGYKNCKFHRVIKEFMIQGGDFLNGDGTGSTCIYGTRAFADENFELKHDAPGLLSMANSGPGTNGCQFFVTTVPTPFLNNKHVVFGRVVDGMDVVKKVENTRTQREKPTQDVFIMSYNEEYGSRGGARDDYYSSRNRYDDSDDEDYRRAEQHASTHAGGSADSSLFSTALGMLSGKKQSLKEEYLDEDDAVRQHKTFYGDGGHEGSGHQATEGNLGAAAAMQALKMFNSGGSGGSSSKSEFLGLAMAQASKLFDEQSASGKTDPSASKQGAVQQAAQMALKMYLKSDSSGSSGGSKPSGLMGLASKFL</sequence>
<proteinExistence type="inferred from homology"/>
<evidence type="ECO:0000256" key="9">
    <source>
        <dbReference type="SAM" id="MobiDB-lite"/>
    </source>
</evidence>
<dbReference type="CDD" id="cd01926">
    <property type="entry name" value="cyclophilin_ABH_like"/>
    <property type="match status" value="1"/>
</dbReference>
<dbReference type="Pfam" id="PF00160">
    <property type="entry name" value="Pro_isomerase"/>
    <property type="match status" value="1"/>
</dbReference>
<dbReference type="EMBL" id="WWBZ02000011">
    <property type="protein sequence ID" value="KAF4311157.1"/>
    <property type="molecule type" value="Genomic_DNA"/>
</dbReference>
<dbReference type="PROSITE" id="PS50072">
    <property type="entry name" value="CSA_PPIASE_2"/>
    <property type="match status" value="1"/>
</dbReference>
<dbReference type="PANTHER" id="PTHR11071:SF561">
    <property type="entry name" value="PEPTIDYL-PROLYL CIS-TRANS ISOMERASE D-RELATED"/>
    <property type="match status" value="1"/>
</dbReference>
<comment type="caution">
    <text evidence="11">The sequence shown here is derived from an EMBL/GenBank/DDBJ whole genome shotgun (WGS) entry which is preliminary data.</text>
</comment>
<dbReference type="PROSITE" id="PS00170">
    <property type="entry name" value="CSA_PPIASE_1"/>
    <property type="match status" value="1"/>
</dbReference>
<dbReference type="Gene3D" id="2.40.100.10">
    <property type="entry name" value="Cyclophilin-like"/>
    <property type="match status" value="1"/>
</dbReference>
<organism evidence="11 12">
    <name type="scientific">Botryosphaeria dothidea</name>
    <dbReference type="NCBI Taxonomy" id="55169"/>
    <lineage>
        <taxon>Eukaryota</taxon>
        <taxon>Fungi</taxon>
        <taxon>Dikarya</taxon>
        <taxon>Ascomycota</taxon>
        <taxon>Pezizomycotina</taxon>
        <taxon>Dothideomycetes</taxon>
        <taxon>Dothideomycetes incertae sedis</taxon>
        <taxon>Botryosphaeriales</taxon>
        <taxon>Botryosphaeriaceae</taxon>
        <taxon>Botryosphaeria</taxon>
    </lineage>
</organism>
<dbReference type="EC" id="5.2.1.8" evidence="3"/>
<dbReference type="GO" id="GO:0006457">
    <property type="term" value="P:protein folding"/>
    <property type="evidence" value="ECO:0007669"/>
    <property type="project" value="InterPro"/>
</dbReference>
<dbReference type="GO" id="GO:0005737">
    <property type="term" value="C:cytoplasm"/>
    <property type="evidence" value="ECO:0007669"/>
    <property type="project" value="TreeGrafter"/>
</dbReference>
<name>A0A8H4NDF7_9PEZI</name>
<feature type="compositionally biased region" description="Basic and acidic residues" evidence="9">
    <location>
        <begin position="186"/>
        <end position="213"/>
    </location>
</feature>
<dbReference type="PRINTS" id="PR00153">
    <property type="entry name" value="CSAPPISMRASE"/>
</dbReference>
<comment type="function">
    <text evidence="2">PPIases accelerate the folding of proteins. It catalyzes the cis-trans isomerization of proline imidic peptide bonds in oligopeptides.</text>
</comment>
<evidence type="ECO:0000256" key="7">
    <source>
        <dbReference type="ARBA" id="ARBA00040924"/>
    </source>
</evidence>
<evidence type="ECO:0000256" key="2">
    <source>
        <dbReference type="ARBA" id="ARBA00002388"/>
    </source>
</evidence>
<dbReference type="InterPro" id="IPR002130">
    <property type="entry name" value="Cyclophilin-type_PPIase_dom"/>
</dbReference>
<keyword evidence="12" id="KW-1185">Reference proteome</keyword>
<comment type="catalytic activity">
    <reaction evidence="1">
        <text>[protein]-peptidylproline (omega=180) = [protein]-peptidylproline (omega=0)</text>
        <dbReference type="Rhea" id="RHEA:16237"/>
        <dbReference type="Rhea" id="RHEA-COMP:10747"/>
        <dbReference type="Rhea" id="RHEA-COMP:10748"/>
        <dbReference type="ChEBI" id="CHEBI:83833"/>
        <dbReference type="ChEBI" id="CHEBI:83834"/>
        <dbReference type="EC" id="5.2.1.8"/>
    </reaction>
</comment>
<dbReference type="OrthoDB" id="193499at2759"/>
<dbReference type="Proteomes" id="UP000572817">
    <property type="component" value="Unassembled WGS sequence"/>
</dbReference>
<dbReference type="PANTHER" id="PTHR11071">
    <property type="entry name" value="PEPTIDYL-PROLYL CIS-TRANS ISOMERASE"/>
    <property type="match status" value="1"/>
</dbReference>